<protein>
    <submittedName>
        <fullName evidence="1">Uncharacterized protein</fullName>
    </submittedName>
</protein>
<dbReference type="AlphaFoldDB" id="A0A8C2FIU3"/>
<reference evidence="1" key="1">
    <citation type="submission" date="2025-08" db="UniProtKB">
        <authorList>
            <consortium name="Ensembl"/>
        </authorList>
    </citation>
    <scope>IDENTIFICATION</scope>
</reference>
<dbReference type="Ensembl" id="ENSCCRT00020059105.1">
    <property type="protein sequence ID" value="ENSCCRP00020054032.1"/>
    <property type="gene ID" value="ENSCCRG00020024500.1"/>
</dbReference>
<sequence>MCLSVNGRKPRPILELPPLPPLFRAVSGRAVVAPARSFFNLSESFNKRKEYSERRIIGYVSNQAGYGA</sequence>
<dbReference type="Proteomes" id="UP000694701">
    <property type="component" value="Unplaced"/>
</dbReference>
<evidence type="ECO:0000313" key="2">
    <source>
        <dbReference type="Proteomes" id="UP000694701"/>
    </source>
</evidence>
<evidence type="ECO:0000313" key="1">
    <source>
        <dbReference type="Ensembl" id="ENSCCRP00020054032.1"/>
    </source>
</evidence>
<proteinExistence type="predicted"/>
<organism evidence="1 2">
    <name type="scientific">Cyprinus carpio</name>
    <name type="common">Common carp</name>
    <dbReference type="NCBI Taxonomy" id="7962"/>
    <lineage>
        <taxon>Eukaryota</taxon>
        <taxon>Metazoa</taxon>
        <taxon>Chordata</taxon>
        <taxon>Craniata</taxon>
        <taxon>Vertebrata</taxon>
        <taxon>Euteleostomi</taxon>
        <taxon>Actinopterygii</taxon>
        <taxon>Neopterygii</taxon>
        <taxon>Teleostei</taxon>
        <taxon>Ostariophysi</taxon>
        <taxon>Cypriniformes</taxon>
        <taxon>Cyprinidae</taxon>
        <taxon>Cyprininae</taxon>
        <taxon>Cyprinus</taxon>
    </lineage>
</organism>
<name>A0A8C2FIU3_CYPCA</name>
<accession>A0A8C2FIU3</accession>